<gene>
    <name evidence="2" type="ORF">ANANG_G00261420</name>
</gene>
<accession>A0A9D3LSP4</accession>
<comment type="caution">
    <text evidence="2">The sequence shown here is derived from an EMBL/GenBank/DDBJ whole genome shotgun (WGS) entry which is preliminary data.</text>
</comment>
<feature type="transmembrane region" description="Helical" evidence="1">
    <location>
        <begin position="21"/>
        <end position="39"/>
    </location>
</feature>
<evidence type="ECO:0000313" key="3">
    <source>
        <dbReference type="Proteomes" id="UP001044222"/>
    </source>
</evidence>
<keyword evidence="3" id="KW-1185">Reference proteome</keyword>
<sequence>MMNANTPRYSEAKRHVDRRRLITRVNLGIVCLGWHQLMFAKGMKSDVELACVLFDLKGCWVTHQELL</sequence>
<keyword evidence="1" id="KW-1133">Transmembrane helix</keyword>
<keyword evidence="1" id="KW-0812">Transmembrane</keyword>
<evidence type="ECO:0000313" key="2">
    <source>
        <dbReference type="EMBL" id="KAG5834430.1"/>
    </source>
</evidence>
<dbReference type="AlphaFoldDB" id="A0A9D3LSP4"/>
<protein>
    <submittedName>
        <fullName evidence="2">Uncharacterized protein</fullName>
    </submittedName>
</protein>
<name>A0A9D3LSP4_ANGAN</name>
<dbReference type="Proteomes" id="UP001044222">
    <property type="component" value="Chromosome 15"/>
</dbReference>
<proteinExistence type="predicted"/>
<dbReference type="EMBL" id="JAFIRN010000015">
    <property type="protein sequence ID" value="KAG5834430.1"/>
    <property type="molecule type" value="Genomic_DNA"/>
</dbReference>
<organism evidence="2 3">
    <name type="scientific">Anguilla anguilla</name>
    <name type="common">European freshwater eel</name>
    <name type="synonym">Muraena anguilla</name>
    <dbReference type="NCBI Taxonomy" id="7936"/>
    <lineage>
        <taxon>Eukaryota</taxon>
        <taxon>Metazoa</taxon>
        <taxon>Chordata</taxon>
        <taxon>Craniata</taxon>
        <taxon>Vertebrata</taxon>
        <taxon>Euteleostomi</taxon>
        <taxon>Actinopterygii</taxon>
        <taxon>Neopterygii</taxon>
        <taxon>Teleostei</taxon>
        <taxon>Anguilliformes</taxon>
        <taxon>Anguillidae</taxon>
        <taxon>Anguilla</taxon>
    </lineage>
</organism>
<evidence type="ECO:0000256" key="1">
    <source>
        <dbReference type="SAM" id="Phobius"/>
    </source>
</evidence>
<keyword evidence="1" id="KW-0472">Membrane</keyword>
<reference evidence="2" key="1">
    <citation type="submission" date="2021-01" db="EMBL/GenBank/DDBJ databases">
        <title>A chromosome-scale assembly of European eel, Anguilla anguilla.</title>
        <authorList>
            <person name="Henkel C."/>
            <person name="Jong-Raadsen S.A."/>
            <person name="Dufour S."/>
            <person name="Weltzien F.-A."/>
            <person name="Palstra A.P."/>
            <person name="Pelster B."/>
            <person name="Spaink H.P."/>
            <person name="Van Den Thillart G.E."/>
            <person name="Jansen H."/>
            <person name="Zahm M."/>
            <person name="Klopp C."/>
            <person name="Cedric C."/>
            <person name="Louis A."/>
            <person name="Berthelot C."/>
            <person name="Parey E."/>
            <person name="Roest Crollius H."/>
            <person name="Montfort J."/>
            <person name="Robinson-Rechavi M."/>
            <person name="Bucao C."/>
            <person name="Bouchez O."/>
            <person name="Gislard M."/>
            <person name="Lluch J."/>
            <person name="Milhes M."/>
            <person name="Lampietro C."/>
            <person name="Lopez Roques C."/>
            <person name="Donnadieu C."/>
            <person name="Braasch I."/>
            <person name="Desvignes T."/>
            <person name="Postlethwait J."/>
            <person name="Bobe J."/>
            <person name="Guiguen Y."/>
            <person name="Dirks R."/>
        </authorList>
    </citation>
    <scope>NUCLEOTIDE SEQUENCE</scope>
    <source>
        <strain evidence="2">Tag_6206</strain>
        <tissue evidence="2">Liver</tissue>
    </source>
</reference>